<gene>
    <name evidence="2" type="ORF">WMQ36_00370</name>
</gene>
<keyword evidence="3" id="KW-1185">Reference proteome</keyword>
<feature type="domain" description="Suppressor of fused-like" evidence="1">
    <location>
        <begin position="52"/>
        <end position="214"/>
    </location>
</feature>
<proteinExistence type="predicted"/>
<comment type="caution">
    <text evidence="2">The sequence shown here is derived from an EMBL/GenBank/DDBJ whole genome shotgun (WGS) entry which is preliminary data.</text>
</comment>
<protein>
    <submittedName>
        <fullName evidence="2">Suppressor of fused domain protein</fullName>
    </submittedName>
</protein>
<evidence type="ECO:0000259" key="1">
    <source>
        <dbReference type="Pfam" id="PF05076"/>
    </source>
</evidence>
<evidence type="ECO:0000313" key="2">
    <source>
        <dbReference type="EMBL" id="MEQ2423414.1"/>
    </source>
</evidence>
<reference evidence="2 3" key="1">
    <citation type="submission" date="2024-03" db="EMBL/GenBank/DDBJ databases">
        <title>Human intestinal bacterial collection.</title>
        <authorList>
            <person name="Pauvert C."/>
            <person name="Hitch T.C.A."/>
            <person name="Clavel T."/>
        </authorList>
    </citation>
    <scope>NUCLEOTIDE SEQUENCE [LARGE SCALE GENOMIC DNA]</scope>
    <source>
        <strain evidence="2 3">CLA-SR-H021</strain>
    </source>
</reference>
<name>A0ABV1CZ51_9FIRM</name>
<dbReference type="InterPro" id="IPR037181">
    <property type="entry name" value="SUFU_N"/>
</dbReference>
<evidence type="ECO:0000313" key="3">
    <source>
        <dbReference type="Proteomes" id="UP001454086"/>
    </source>
</evidence>
<accession>A0ABV1CZ51</accession>
<dbReference type="PANTHER" id="PTHR10928">
    <property type="entry name" value="SUPPRESSOR OF FUSED"/>
    <property type="match status" value="1"/>
</dbReference>
<sequence>MTREEFMKKLKDDSEWAPGWEAIDQEFKRLYPGQDPRHYATNMAARAMLGGREYLDGYSIYDSPKGYKHIVTYGMTELYADEKAFGGEWNRWGYEMTIKLKAQTPEDCLWAISMLSNLARYTYTQKKFFEPYQYIAGNGESLHIGTGSAITALVTVSDTEALTQDTVYGKTGFIQLVGITEQEFQSIHGRTDKIRLLLQRMKEENPDLITDMDRTKSYL</sequence>
<dbReference type="InterPro" id="IPR020941">
    <property type="entry name" value="SUFU-like_domain"/>
</dbReference>
<dbReference type="SUPFAM" id="SSF103359">
    <property type="entry name" value="Suppressor of Fused, N-terminal domain"/>
    <property type="match status" value="1"/>
</dbReference>
<dbReference type="Pfam" id="PF05076">
    <property type="entry name" value="SUFU"/>
    <property type="match status" value="1"/>
</dbReference>
<organism evidence="2 3">
    <name type="scientific">Enterocloster hominis</name>
    <name type="common">ex Hitch et al. 2024</name>
    <dbReference type="NCBI Taxonomy" id="1917870"/>
    <lineage>
        <taxon>Bacteria</taxon>
        <taxon>Bacillati</taxon>
        <taxon>Bacillota</taxon>
        <taxon>Clostridia</taxon>
        <taxon>Lachnospirales</taxon>
        <taxon>Lachnospiraceae</taxon>
        <taxon>Enterocloster</taxon>
    </lineage>
</organism>
<dbReference type="Proteomes" id="UP001454086">
    <property type="component" value="Unassembled WGS sequence"/>
</dbReference>
<dbReference type="EMBL" id="JBBMFM010000001">
    <property type="protein sequence ID" value="MEQ2423414.1"/>
    <property type="molecule type" value="Genomic_DNA"/>
</dbReference>
<dbReference type="PANTHER" id="PTHR10928:SF2">
    <property type="entry name" value="SUPPRESSOR OF FUSED HOMOLOG"/>
    <property type="match status" value="1"/>
</dbReference>
<dbReference type="InterPro" id="IPR007768">
    <property type="entry name" value="Suppressor_of_fused"/>
</dbReference>
<dbReference type="RefSeq" id="WP_349117529.1">
    <property type="nucleotide sequence ID" value="NZ_JBBMFM010000001.1"/>
</dbReference>